<dbReference type="EMBL" id="JAVDVC010000004">
    <property type="protein sequence ID" value="MDR6958405.1"/>
    <property type="molecule type" value="Genomic_DNA"/>
</dbReference>
<gene>
    <name evidence="3" type="ORF">J2W43_002387</name>
</gene>
<feature type="signal peptide" evidence="2">
    <location>
        <begin position="1"/>
        <end position="22"/>
    </location>
</feature>
<reference evidence="3" key="1">
    <citation type="submission" date="2023-07" db="EMBL/GenBank/DDBJ databases">
        <title>Sorghum-associated microbial communities from plants grown in Nebraska, USA.</title>
        <authorList>
            <person name="Schachtman D."/>
        </authorList>
    </citation>
    <scope>NUCLEOTIDE SEQUENCE</scope>
    <source>
        <strain evidence="3">3432</strain>
    </source>
</reference>
<evidence type="ECO:0000256" key="2">
    <source>
        <dbReference type="SAM" id="SignalP"/>
    </source>
</evidence>
<sequence>MSISPIRLLTLAVIAFHSNSFAAGGQEQQLTLILRQLDTLDTLVRRTPRFEAPELNTRYRFDYPRLTQDIQRIREGVKGYLSPSRAQPRAPSELFGDYRLDTTPQSPRHEHD</sequence>
<dbReference type="Proteomes" id="UP001252613">
    <property type="component" value="Unassembled WGS sequence"/>
</dbReference>
<evidence type="ECO:0000256" key="1">
    <source>
        <dbReference type="SAM" id="MobiDB-lite"/>
    </source>
</evidence>
<accession>A0AAW8M9D1</accession>
<organism evidence="3 4">
    <name type="scientific">Pseudomonas brassicacearum</name>
    <dbReference type="NCBI Taxonomy" id="930166"/>
    <lineage>
        <taxon>Bacteria</taxon>
        <taxon>Pseudomonadati</taxon>
        <taxon>Pseudomonadota</taxon>
        <taxon>Gammaproteobacteria</taxon>
        <taxon>Pseudomonadales</taxon>
        <taxon>Pseudomonadaceae</taxon>
        <taxon>Pseudomonas</taxon>
    </lineage>
</organism>
<protein>
    <submittedName>
        <fullName evidence="3">RAQPRD family integrative conjugative element protein</fullName>
    </submittedName>
</protein>
<dbReference type="AlphaFoldDB" id="A0AAW8M9D1"/>
<feature type="region of interest" description="Disordered" evidence="1">
    <location>
        <begin position="78"/>
        <end position="112"/>
    </location>
</feature>
<comment type="caution">
    <text evidence="3">The sequence shown here is derived from an EMBL/GenBank/DDBJ whole genome shotgun (WGS) entry which is preliminary data.</text>
</comment>
<proteinExistence type="predicted"/>
<evidence type="ECO:0000313" key="3">
    <source>
        <dbReference type="EMBL" id="MDR6958405.1"/>
    </source>
</evidence>
<feature type="chain" id="PRO_5043891678" evidence="2">
    <location>
        <begin position="23"/>
        <end position="112"/>
    </location>
</feature>
<keyword evidence="2" id="KW-0732">Signal</keyword>
<dbReference type="NCBIfam" id="TIGR01690">
    <property type="entry name" value="ICE_RAQPRD"/>
    <property type="match status" value="1"/>
</dbReference>
<dbReference type="InterPro" id="IPR019110">
    <property type="entry name" value="Uncharacterised_RAQPRD"/>
</dbReference>
<dbReference type="RefSeq" id="WP_310360499.1">
    <property type="nucleotide sequence ID" value="NZ_JAVDVC010000004.1"/>
</dbReference>
<name>A0AAW8M9D1_9PSED</name>
<dbReference type="Pfam" id="PF09686">
    <property type="entry name" value="Plasmid_RAQPRD"/>
    <property type="match status" value="1"/>
</dbReference>
<evidence type="ECO:0000313" key="4">
    <source>
        <dbReference type="Proteomes" id="UP001252613"/>
    </source>
</evidence>